<dbReference type="SMART" id="SM00387">
    <property type="entry name" value="HATPase_c"/>
    <property type="match status" value="1"/>
</dbReference>
<evidence type="ECO:0000256" key="9">
    <source>
        <dbReference type="ARBA" id="ARBA00022741"/>
    </source>
</evidence>
<evidence type="ECO:0000256" key="10">
    <source>
        <dbReference type="ARBA" id="ARBA00022777"/>
    </source>
</evidence>
<comment type="catalytic activity">
    <reaction evidence="1">
        <text>ATP + protein L-histidine = ADP + protein N-phospho-L-histidine.</text>
        <dbReference type="EC" id="2.7.13.3"/>
    </reaction>
</comment>
<reference evidence="20" key="1">
    <citation type="journal article" date="2014" name="Int. J. Syst. Evol. Microbiol.">
        <title>Complete genome sequence of Corynebacterium casei LMG S-19264T (=DSM 44701T), isolated from a smear-ripened cheese.</title>
        <authorList>
            <consortium name="US DOE Joint Genome Institute (JGI-PGF)"/>
            <person name="Walter F."/>
            <person name="Albersmeier A."/>
            <person name="Kalinowski J."/>
            <person name="Ruckert C."/>
        </authorList>
    </citation>
    <scope>NUCLEOTIDE SEQUENCE</scope>
    <source>
        <strain evidence="20">CGMCC 1.7081</strain>
    </source>
</reference>
<keyword evidence="11" id="KW-0067">ATP-binding</keyword>
<keyword evidence="21" id="KW-1185">Reference proteome</keyword>
<keyword evidence="8 18" id="KW-0812">Transmembrane</keyword>
<sequence>MTSGQGKPGFGILPAMTRLPLQTRAIILAFLLGVGGLTAGVWRYGYLQALGQLEQRGEADLALASDRLVRQLQLYQALAVMTADRPALMGLDDPVRRALAEALLRQVADKSGALDLIYADAAGHVVVAANPGLTPKDLGQQAFFRRALHGALGRGHGVVGALQRRAYYFAAPVFAPGGAVKGALIAVADLEGIERSWRGNLPPVFFTDSSGLLFISNRSDLLFWHRDPGQLGLTPPDGGTLDFAARRVGTHDIWRLGWGQYLPERALHLSRDVPLVEMTGEILINVAPARRLAGLQAAAVAAICLAFGALLFLATERRRTLALANAALEVRVKDRTRALSETNEKLRQEVIEREEAEAALKQAQADLVQAGKLSALGQMSAGISHELNQPLMAIRQFADNGAAFLSRGWTDRAGENLERIADMATRMDRIIRNLRAFARNEREPSGKVDLAGVLRQAVELTEARLKADGVRLDWIPPAAPIYVWGGEVRLAQVFVNLINNAVDAMGGRDDKLIGIEIGEQGARLMVRVTDTGPGIADPEKIFEPFYTTKEVGGDEGMGLGLSISYGLVQSFGGNIRGANAPGGGAVFTVELERWQAERAA</sequence>
<dbReference type="InterPro" id="IPR003661">
    <property type="entry name" value="HisK_dim/P_dom"/>
</dbReference>
<gene>
    <name evidence="20" type="ORF">GCM10010961_15460</name>
</gene>
<keyword evidence="4" id="KW-1003">Cell membrane</keyword>
<protein>
    <recommendedName>
        <fullName evidence="16">C4-dicarboxylate transport sensor protein DctB</fullName>
        <ecNumber evidence="3">2.7.13.3</ecNumber>
    </recommendedName>
</protein>
<evidence type="ECO:0000256" key="13">
    <source>
        <dbReference type="ARBA" id="ARBA00023012"/>
    </source>
</evidence>
<feature type="domain" description="Histidine kinase" evidence="19">
    <location>
        <begin position="382"/>
        <end position="595"/>
    </location>
</feature>
<evidence type="ECO:0000256" key="1">
    <source>
        <dbReference type="ARBA" id="ARBA00000085"/>
    </source>
</evidence>
<comment type="function">
    <text evidence="15">Member of the two-component regulatory system DctB/DctD involved in the transport of C4-dicarboxylates. DctB functions as a membrane-associated protein kinase that phosphorylates DctD in response to environmental signals.</text>
</comment>
<evidence type="ECO:0000313" key="21">
    <source>
        <dbReference type="Proteomes" id="UP000611500"/>
    </source>
</evidence>
<keyword evidence="9" id="KW-0547">Nucleotide-binding</keyword>
<keyword evidence="10 20" id="KW-0418">Kinase</keyword>
<dbReference type="InterPro" id="IPR003594">
    <property type="entry name" value="HATPase_dom"/>
</dbReference>
<dbReference type="PIRSF" id="PIRSF036431">
    <property type="entry name" value="STHK_DctB"/>
    <property type="match status" value="1"/>
</dbReference>
<feature type="transmembrane region" description="Helical" evidence="18">
    <location>
        <begin position="292"/>
        <end position="314"/>
    </location>
</feature>
<dbReference type="Pfam" id="PF00512">
    <property type="entry name" value="HisKA"/>
    <property type="match status" value="1"/>
</dbReference>
<accession>A0A8J3ME72</accession>
<evidence type="ECO:0000256" key="6">
    <source>
        <dbReference type="ARBA" id="ARBA00022553"/>
    </source>
</evidence>
<evidence type="ECO:0000256" key="11">
    <source>
        <dbReference type="ARBA" id="ARBA00022840"/>
    </source>
</evidence>
<feature type="transmembrane region" description="Helical" evidence="18">
    <location>
        <begin position="25"/>
        <end position="46"/>
    </location>
</feature>
<dbReference type="FunFam" id="1.10.287.130:FF:000049">
    <property type="entry name" value="C4-dicarboxylate transport sensor protein DctB"/>
    <property type="match status" value="1"/>
</dbReference>
<dbReference type="Gene3D" id="3.30.565.10">
    <property type="entry name" value="Histidine kinase-like ATPase, C-terminal domain"/>
    <property type="match status" value="1"/>
</dbReference>
<dbReference type="EC" id="2.7.13.3" evidence="3"/>
<keyword evidence="14 18" id="KW-0472">Membrane</keyword>
<dbReference type="SUPFAM" id="SSF55874">
    <property type="entry name" value="ATPase domain of HSP90 chaperone/DNA topoisomerase II/histidine kinase"/>
    <property type="match status" value="1"/>
</dbReference>
<keyword evidence="7" id="KW-0808">Transferase</keyword>
<evidence type="ECO:0000256" key="3">
    <source>
        <dbReference type="ARBA" id="ARBA00012438"/>
    </source>
</evidence>
<evidence type="ECO:0000256" key="2">
    <source>
        <dbReference type="ARBA" id="ARBA00004429"/>
    </source>
</evidence>
<evidence type="ECO:0000256" key="14">
    <source>
        <dbReference type="ARBA" id="ARBA00023136"/>
    </source>
</evidence>
<dbReference type="PANTHER" id="PTHR43065">
    <property type="entry name" value="SENSOR HISTIDINE KINASE"/>
    <property type="match status" value="1"/>
</dbReference>
<dbReference type="SUPFAM" id="SSF47384">
    <property type="entry name" value="Homodimeric domain of signal transducing histidine kinase"/>
    <property type="match status" value="1"/>
</dbReference>
<evidence type="ECO:0000256" key="18">
    <source>
        <dbReference type="SAM" id="Phobius"/>
    </source>
</evidence>
<dbReference type="InterPro" id="IPR036890">
    <property type="entry name" value="HATPase_C_sf"/>
</dbReference>
<dbReference type="PROSITE" id="PS50109">
    <property type="entry name" value="HIS_KIN"/>
    <property type="match status" value="1"/>
</dbReference>
<comment type="subcellular location">
    <subcellularLocation>
        <location evidence="2">Cell inner membrane</location>
        <topology evidence="2">Multi-pass membrane protein</topology>
    </subcellularLocation>
</comment>
<keyword evidence="13" id="KW-0902">Two-component regulatory system</keyword>
<keyword evidence="17" id="KW-0175">Coiled coil</keyword>
<dbReference type="PANTHER" id="PTHR43065:SF46">
    <property type="entry name" value="C4-DICARBOXYLATE TRANSPORT SENSOR PROTEIN DCTB"/>
    <property type="match status" value="1"/>
</dbReference>
<keyword evidence="6" id="KW-0597">Phosphoprotein</keyword>
<dbReference type="InterPro" id="IPR005467">
    <property type="entry name" value="His_kinase_dom"/>
</dbReference>
<evidence type="ECO:0000256" key="16">
    <source>
        <dbReference type="ARBA" id="ARBA00073143"/>
    </source>
</evidence>
<dbReference type="Gene3D" id="1.10.287.130">
    <property type="match status" value="1"/>
</dbReference>
<name>A0A8J3ME72_9RHOB</name>
<evidence type="ECO:0000313" key="20">
    <source>
        <dbReference type="EMBL" id="GHG87205.1"/>
    </source>
</evidence>
<keyword evidence="12 18" id="KW-1133">Transmembrane helix</keyword>
<dbReference type="InterPro" id="IPR017055">
    <property type="entry name" value="Sig_transdc_His_kinase_DctB"/>
</dbReference>
<evidence type="ECO:0000256" key="5">
    <source>
        <dbReference type="ARBA" id="ARBA00022519"/>
    </source>
</evidence>
<dbReference type="SMART" id="SM00388">
    <property type="entry name" value="HisKA"/>
    <property type="match status" value="1"/>
</dbReference>
<dbReference type="Pfam" id="PF02518">
    <property type="entry name" value="HATPase_c"/>
    <property type="match status" value="1"/>
</dbReference>
<organism evidence="20 21">
    <name type="scientific">Pseudodonghicola xiamenensis</name>
    <dbReference type="NCBI Taxonomy" id="337702"/>
    <lineage>
        <taxon>Bacteria</taxon>
        <taxon>Pseudomonadati</taxon>
        <taxon>Pseudomonadota</taxon>
        <taxon>Alphaproteobacteria</taxon>
        <taxon>Rhodobacterales</taxon>
        <taxon>Paracoccaceae</taxon>
        <taxon>Pseudodonghicola</taxon>
    </lineage>
</organism>
<dbReference type="AlphaFoldDB" id="A0A8J3ME72"/>
<comment type="caution">
    <text evidence="20">The sequence shown here is derived from an EMBL/GenBank/DDBJ whole genome shotgun (WGS) entry which is preliminary data.</text>
</comment>
<dbReference type="GO" id="GO:0000155">
    <property type="term" value="F:phosphorelay sensor kinase activity"/>
    <property type="evidence" value="ECO:0007669"/>
    <property type="project" value="InterPro"/>
</dbReference>
<dbReference type="EMBL" id="BNAP01000004">
    <property type="protein sequence ID" value="GHG87205.1"/>
    <property type="molecule type" value="Genomic_DNA"/>
</dbReference>
<dbReference type="PRINTS" id="PR00344">
    <property type="entry name" value="BCTRLSENSOR"/>
</dbReference>
<evidence type="ECO:0000256" key="17">
    <source>
        <dbReference type="SAM" id="Coils"/>
    </source>
</evidence>
<reference evidence="20" key="2">
    <citation type="submission" date="2020-09" db="EMBL/GenBank/DDBJ databases">
        <authorList>
            <person name="Sun Q."/>
            <person name="Zhou Y."/>
        </authorList>
    </citation>
    <scope>NUCLEOTIDE SEQUENCE</scope>
    <source>
        <strain evidence="20">CGMCC 1.7081</strain>
    </source>
</reference>
<dbReference type="Gene3D" id="3.30.450.20">
    <property type="entry name" value="PAS domain"/>
    <property type="match status" value="1"/>
</dbReference>
<evidence type="ECO:0000256" key="12">
    <source>
        <dbReference type="ARBA" id="ARBA00022989"/>
    </source>
</evidence>
<proteinExistence type="predicted"/>
<dbReference type="Proteomes" id="UP000611500">
    <property type="component" value="Unassembled WGS sequence"/>
</dbReference>
<dbReference type="GO" id="GO:0005886">
    <property type="term" value="C:plasma membrane"/>
    <property type="evidence" value="ECO:0007669"/>
    <property type="project" value="UniProtKB-SubCell"/>
</dbReference>
<dbReference type="InterPro" id="IPR036097">
    <property type="entry name" value="HisK_dim/P_sf"/>
</dbReference>
<feature type="coiled-coil region" evidence="17">
    <location>
        <begin position="339"/>
        <end position="373"/>
    </location>
</feature>
<evidence type="ECO:0000259" key="19">
    <source>
        <dbReference type="PROSITE" id="PS50109"/>
    </source>
</evidence>
<dbReference type="InterPro" id="IPR004358">
    <property type="entry name" value="Sig_transdc_His_kin-like_C"/>
</dbReference>
<evidence type="ECO:0000256" key="7">
    <source>
        <dbReference type="ARBA" id="ARBA00022679"/>
    </source>
</evidence>
<evidence type="ECO:0000256" key="4">
    <source>
        <dbReference type="ARBA" id="ARBA00022475"/>
    </source>
</evidence>
<dbReference type="CDD" id="cd12914">
    <property type="entry name" value="PDC1_DGC_like"/>
    <property type="match status" value="1"/>
</dbReference>
<evidence type="ECO:0000256" key="8">
    <source>
        <dbReference type="ARBA" id="ARBA00022692"/>
    </source>
</evidence>
<dbReference type="CDD" id="cd00082">
    <property type="entry name" value="HisKA"/>
    <property type="match status" value="1"/>
</dbReference>
<evidence type="ECO:0000256" key="15">
    <source>
        <dbReference type="ARBA" id="ARBA00059004"/>
    </source>
</evidence>
<keyword evidence="5" id="KW-0997">Cell inner membrane</keyword>
<dbReference type="GO" id="GO:0005524">
    <property type="term" value="F:ATP binding"/>
    <property type="evidence" value="ECO:0007669"/>
    <property type="project" value="UniProtKB-KW"/>
</dbReference>